<accession>A0AA38R2Z0</accession>
<name>A0AA38R2Z0_9PEZI</name>
<dbReference type="Proteomes" id="UP001174694">
    <property type="component" value="Unassembled WGS sequence"/>
</dbReference>
<reference evidence="1" key="1">
    <citation type="submission" date="2022-07" db="EMBL/GenBank/DDBJ databases">
        <title>Fungi with potential for degradation of polypropylene.</title>
        <authorList>
            <person name="Gostincar C."/>
        </authorList>
    </citation>
    <scope>NUCLEOTIDE SEQUENCE</scope>
    <source>
        <strain evidence="1">EXF-13308</strain>
    </source>
</reference>
<keyword evidence="2" id="KW-1185">Reference proteome</keyword>
<evidence type="ECO:0000313" key="1">
    <source>
        <dbReference type="EMBL" id="KAJ9130919.1"/>
    </source>
</evidence>
<comment type="caution">
    <text evidence="1">The sequence shown here is derived from an EMBL/GenBank/DDBJ whole genome shotgun (WGS) entry which is preliminary data.</text>
</comment>
<dbReference type="AlphaFoldDB" id="A0AA38R2Z0"/>
<evidence type="ECO:0000313" key="2">
    <source>
        <dbReference type="Proteomes" id="UP001174694"/>
    </source>
</evidence>
<gene>
    <name evidence="1" type="ORF">NKR23_g11977</name>
</gene>
<proteinExistence type="predicted"/>
<protein>
    <submittedName>
        <fullName evidence="1">Uncharacterized protein</fullName>
    </submittedName>
</protein>
<sequence>MEKKDLNAWFGDLRVSRLSPLTQDRIMRTRIPRPLDGRVAGPGGESTYSTGMNRAVIVIQKLMAQLGPRNLEEAEAKALAERERLNPFVRYALHSFPEKDDDWGQKIYELQAGVFQQVLEHLISKTLTSGSFVDIIESKLMRETFWADPLYLLYKPYLVHQELGCLENKWRVRRGRPTLAEATDLSLIRWDGTKHLEEFIEKDLMRPDELEDEV</sequence>
<dbReference type="EMBL" id="JANBVO010000076">
    <property type="protein sequence ID" value="KAJ9130919.1"/>
    <property type="molecule type" value="Genomic_DNA"/>
</dbReference>
<organism evidence="1 2">
    <name type="scientific">Pleurostoma richardsiae</name>
    <dbReference type="NCBI Taxonomy" id="41990"/>
    <lineage>
        <taxon>Eukaryota</taxon>
        <taxon>Fungi</taxon>
        <taxon>Dikarya</taxon>
        <taxon>Ascomycota</taxon>
        <taxon>Pezizomycotina</taxon>
        <taxon>Sordariomycetes</taxon>
        <taxon>Sordariomycetidae</taxon>
        <taxon>Calosphaeriales</taxon>
        <taxon>Pleurostomataceae</taxon>
        <taxon>Pleurostoma</taxon>
    </lineage>
</organism>